<proteinExistence type="predicted"/>
<evidence type="ECO:0000259" key="4">
    <source>
        <dbReference type="PROSITE" id="PS51371"/>
    </source>
</evidence>
<dbReference type="PANTHER" id="PTHR43080:SF2">
    <property type="entry name" value="CBS DOMAIN-CONTAINING PROTEIN"/>
    <property type="match status" value="1"/>
</dbReference>
<dbReference type="InterPro" id="IPR000644">
    <property type="entry name" value="CBS_dom"/>
</dbReference>
<protein>
    <recommendedName>
        <fullName evidence="4">CBS domain-containing protein</fullName>
    </recommendedName>
</protein>
<feature type="domain" description="CBS" evidence="4">
    <location>
        <begin position="43"/>
        <end position="102"/>
    </location>
</feature>
<evidence type="ECO:0000256" key="1">
    <source>
        <dbReference type="ARBA" id="ARBA00023122"/>
    </source>
</evidence>
<keyword evidence="3" id="KW-0732">Signal</keyword>
<dbReference type="Pfam" id="PF00571">
    <property type="entry name" value="CBS"/>
    <property type="match status" value="2"/>
</dbReference>
<feature type="domain" description="CBS" evidence="4">
    <location>
        <begin position="128"/>
        <end position="187"/>
    </location>
</feature>
<evidence type="ECO:0000313" key="5">
    <source>
        <dbReference type="EMBL" id="GAX09571.1"/>
    </source>
</evidence>
<comment type="caution">
    <text evidence="5">The sequence shown here is derived from an EMBL/GenBank/DDBJ whole genome shotgun (WGS) entry which is preliminary data.</text>
</comment>
<evidence type="ECO:0000256" key="2">
    <source>
        <dbReference type="PROSITE-ProRule" id="PRU00703"/>
    </source>
</evidence>
<keyword evidence="1 2" id="KW-0129">CBS domain</keyword>
<dbReference type="AlphaFoldDB" id="A0A1Z5J708"/>
<name>A0A1Z5J708_FISSO</name>
<dbReference type="Proteomes" id="UP000198406">
    <property type="component" value="Unassembled WGS sequence"/>
</dbReference>
<feature type="signal peptide" evidence="3">
    <location>
        <begin position="1"/>
        <end position="18"/>
    </location>
</feature>
<keyword evidence="6" id="KW-1185">Reference proteome</keyword>
<gene>
    <name evidence="5" type="ORF">FisN_16Lh268</name>
</gene>
<sequence length="193" mass="21046">MRPFTAIQFLFFLSSTQAFSSTGRVFVSTPVSTLQKKHVADCMSAPTVILHPDQSLDDAMSLLLRNGISGAPVLDDDGKVVGMVTAMDFLQKEALEGSLLPMGGSREQVQTYVETARKICAQRVNDVMSPLVVSVSPKHTMQQASLLMTEHQFTRVPVLDEHENLVGILSASDVMQDLLHLVKNLPPARELAA</sequence>
<dbReference type="Gene3D" id="3.10.580.10">
    <property type="entry name" value="CBS-domain"/>
    <property type="match status" value="1"/>
</dbReference>
<dbReference type="InterPro" id="IPR051257">
    <property type="entry name" value="Diverse_CBS-Domain"/>
</dbReference>
<reference evidence="5 6" key="1">
    <citation type="journal article" date="2015" name="Plant Cell">
        <title>Oil accumulation by the oleaginous diatom Fistulifera solaris as revealed by the genome and transcriptome.</title>
        <authorList>
            <person name="Tanaka T."/>
            <person name="Maeda Y."/>
            <person name="Veluchamy A."/>
            <person name="Tanaka M."/>
            <person name="Abida H."/>
            <person name="Marechal E."/>
            <person name="Bowler C."/>
            <person name="Muto M."/>
            <person name="Sunaga Y."/>
            <person name="Tanaka M."/>
            <person name="Yoshino T."/>
            <person name="Taniguchi T."/>
            <person name="Fukuda Y."/>
            <person name="Nemoto M."/>
            <person name="Matsumoto M."/>
            <person name="Wong P.S."/>
            <person name="Aburatani S."/>
            <person name="Fujibuchi W."/>
        </authorList>
    </citation>
    <scope>NUCLEOTIDE SEQUENCE [LARGE SCALE GENOMIC DNA]</scope>
    <source>
        <strain evidence="5 6">JPCC DA0580</strain>
    </source>
</reference>
<organism evidence="5 6">
    <name type="scientific">Fistulifera solaris</name>
    <name type="common">Oleaginous diatom</name>
    <dbReference type="NCBI Taxonomy" id="1519565"/>
    <lineage>
        <taxon>Eukaryota</taxon>
        <taxon>Sar</taxon>
        <taxon>Stramenopiles</taxon>
        <taxon>Ochrophyta</taxon>
        <taxon>Bacillariophyta</taxon>
        <taxon>Bacillariophyceae</taxon>
        <taxon>Bacillariophycidae</taxon>
        <taxon>Naviculales</taxon>
        <taxon>Naviculaceae</taxon>
        <taxon>Fistulifera</taxon>
    </lineage>
</organism>
<feature type="chain" id="PRO_5013323574" description="CBS domain-containing protein" evidence="3">
    <location>
        <begin position="19"/>
        <end position="193"/>
    </location>
</feature>
<accession>A0A1Z5J708</accession>
<evidence type="ECO:0000256" key="3">
    <source>
        <dbReference type="SAM" id="SignalP"/>
    </source>
</evidence>
<dbReference type="PROSITE" id="PS51371">
    <property type="entry name" value="CBS"/>
    <property type="match status" value="2"/>
</dbReference>
<dbReference type="PANTHER" id="PTHR43080">
    <property type="entry name" value="CBS DOMAIN-CONTAINING PROTEIN CBSX3, MITOCHONDRIAL"/>
    <property type="match status" value="1"/>
</dbReference>
<dbReference type="SUPFAM" id="SSF54631">
    <property type="entry name" value="CBS-domain pair"/>
    <property type="match status" value="1"/>
</dbReference>
<evidence type="ECO:0000313" key="6">
    <source>
        <dbReference type="Proteomes" id="UP000198406"/>
    </source>
</evidence>
<dbReference type="InParanoid" id="A0A1Z5J708"/>
<dbReference type="InterPro" id="IPR046342">
    <property type="entry name" value="CBS_dom_sf"/>
</dbReference>
<dbReference type="OrthoDB" id="418595at2759"/>
<dbReference type="SMART" id="SM00116">
    <property type="entry name" value="CBS"/>
    <property type="match status" value="2"/>
</dbReference>
<dbReference type="EMBL" id="BDSP01000008">
    <property type="protein sequence ID" value="GAX09571.1"/>
    <property type="molecule type" value="Genomic_DNA"/>
</dbReference>